<feature type="transmembrane region" description="Helical" evidence="7">
    <location>
        <begin position="222"/>
        <end position="242"/>
    </location>
</feature>
<dbReference type="KEGG" id="cmos:111464351"/>
<keyword evidence="5 7" id="KW-0472">Membrane</keyword>
<feature type="transmembrane region" description="Helical" evidence="7">
    <location>
        <begin position="415"/>
        <end position="436"/>
    </location>
</feature>
<keyword evidence="3 7" id="KW-0812">Transmembrane</keyword>
<sequence length="611" mass="67176">MEEQQRCATMQSPSREERDADTKSRKGGLLTMPFIIANESFEKVASYGLLPNMILYLMKDYNMGFAEGNNILFFWSAAINFMPLLGAFLSDSYLGRFLTIGLGSIASFLGMLLLWLTAMIPATKPTVCDQLHPETCRSPTAAQLTLLAASFTLMSIGAGGIRPCTLAFGADQIDRRDDPNNKRILERFFGWYYASASFSVLIALTGIVYIQDHVGWKVGFGVPASLMLVATVLFFAASSIYVKQKATKSLFSRLAQVAVAAFKNRKIALPSASGSASNKWFYHTDSCFTQPSDKLRFLNKACVVKNPEQDIAADGTAADPWSLCTVEQVEELKTLIKVIPIWSTGVMMSINISQSSFPLLQAKSMDRHISSTFQIPAGSFGTFVIITIVIWVILYDRAILPLASKIRGKPVHFGVKSRMGAGLVCSAMSMALSAIVENIRRGKAIRQGIVDDPNAVVNMSAMWLVPQHCLNGLAEALNAIAQTEFYYSEFPKTMSSVASSLFGMGMAVANLLASAIMSTVDNVTSKGGKESWVSKNINRGHFENYYWLLTILSVINVLYYVVCSWAYGPSVDQRRTAMDDGKISSHEEELSMLEARVKEEGELQKPKELQA</sequence>
<evidence type="ECO:0000256" key="6">
    <source>
        <dbReference type="SAM" id="MobiDB-lite"/>
    </source>
</evidence>
<dbReference type="RefSeq" id="XP_022964294.1">
    <property type="nucleotide sequence ID" value="XM_023108526.1"/>
</dbReference>
<reference evidence="9" key="1">
    <citation type="submission" date="2025-08" db="UniProtKB">
        <authorList>
            <consortium name="RefSeq"/>
        </authorList>
    </citation>
    <scope>IDENTIFICATION</scope>
    <source>
        <tissue evidence="9">Young leaves</tissue>
    </source>
</reference>
<dbReference type="Gene3D" id="1.20.1250.20">
    <property type="entry name" value="MFS general substrate transporter like domains"/>
    <property type="match status" value="1"/>
</dbReference>
<evidence type="ECO:0000256" key="1">
    <source>
        <dbReference type="ARBA" id="ARBA00004141"/>
    </source>
</evidence>
<dbReference type="AlphaFoldDB" id="A0A6J1HMR3"/>
<dbReference type="GO" id="GO:0022857">
    <property type="term" value="F:transmembrane transporter activity"/>
    <property type="evidence" value="ECO:0007669"/>
    <property type="project" value="InterPro"/>
</dbReference>
<feature type="transmembrane region" description="Helical" evidence="7">
    <location>
        <begin position="189"/>
        <end position="210"/>
    </location>
</feature>
<gene>
    <name evidence="9" type="primary">LOC111464351</name>
</gene>
<dbReference type="SUPFAM" id="SSF103473">
    <property type="entry name" value="MFS general substrate transporter"/>
    <property type="match status" value="1"/>
</dbReference>
<keyword evidence="4 7" id="KW-1133">Transmembrane helix</keyword>
<feature type="transmembrane region" description="Helical" evidence="7">
    <location>
        <begin position="71"/>
        <end position="90"/>
    </location>
</feature>
<evidence type="ECO:0000256" key="5">
    <source>
        <dbReference type="ARBA" id="ARBA00023136"/>
    </source>
</evidence>
<name>A0A6J1HMR3_CUCMO</name>
<protein>
    <submittedName>
        <fullName evidence="9">Protein NRT1/ PTR FAMILY 1.2-like</fullName>
    </submittedName>
</protein>
<dbReference type="InterPro" id="IPR036259">
    <property type="entry name" value="MFS_trans_sf"/>
</dbReference>
<dbReference type="GeneID" id="111464351"/>
<dbReference type="Pfam" id="PF00854">
    <property type="entry name" value="PTR2"/>
    <property type="match status" value="1"/>
</dbReference>
<feature type="transmembrane region" description="Helical" evidence="7">
    <location>
        <begin position="497"/>
        <end position="517"/>
    </location>
</feature>
<comment type="similarity">
    <text evidence="2">Belongs to the major facilitator superfamily. Proton-dependent oligopeptide transporter (POT/PTR) (TC 2.A.17) family.</text>
</comment>
<accession>A0A6J1HMR3</accession>
<dbReference type="SMR" id="A0A6J1HMR3"/>
<dbReference type="Proteomes" id="UP000504609">
    <property type="component" value="Unplaced"/>
</dbReference>
<comment type="subcellular location">
    <subcellularLocation>
        <location evidence="1">Membrane</location>
        <topology evidence="1">Multi-pass membrane protein</topology>
    </subcellularLocation>
</comment>
<feature type="compositionally biased region" description="Polar residues" evidence="6">
    <location>
        <begin position="1"/>
        <end position="13"/>
    </location>
</feature>
<evidence type="ECO:0000256" key="4">
    <source>
        <dbReference type="ARBA" id="ARBA00022989"/>
    </source>
</evidence>
<evidence type="ECO:0000256" key="3">
    <source>
        <dbReference type="ARBA" id="ARBA00022692"/>
    </source>
</evidence>
<keyword evidence="8" id="KW-1185">Reference proteome</keyword>
<feature type="transmembrane region" description="Helical" evidence="7">
    <location>
        <begin position="545"/>
        <end position="568"/>
    </location>
</feature>
<proteinExistence type="inferred from homology"/>
<dbReference type="GO" id="GO:0016020">
    <property type="term" value="C:membrane"/>
    <property type="evidence" value="ECO:0007669"/>
    <property type="project" value="UniProtKB-SubCell"/>
</dbReference>
<evidence type="ECO:0000313" key="8">
    <source>
        <dbReference type="Proteomes" id="UP000504609"/>
    </source>
</evidence>
<organism evidence="8 9">
    <name type="scientific">Cucurbita moschata</name>
    <name type="common">Winter crookneck squash</name>
    <name type="synonym">Cucurbita pepo var. moschata</name>
    <dbReference type="NCBI Taxonomy" id="3662"/>
    <lineage>
        <taxon>Eukaryota</taxon>
        <taxon>Viridiplantae</taxon>
        <taxon>Streptophyta</taxon>
        <taxon>Embryophyta</taxon>
        <taxon>Tracheophyta</taxon>
        <taxon>Spermatophyta</taxon>
        <taxon>Magnoliopsida</taxon>
        <taxon>eudicotyledons</taxon>
        <taxon>Gunneridae</taxon>
        <taxon>Pentapetalae</taxon>
        <taxon>rosids</taxon>
        <taxon>fabids</taxon>
        <taxon>Cucurbitales</taxon>
        <taxon>Cucurbitaceae</taxon>
        <taxon>Cucurbiteae</taxon>
        <taxon>Cucurbita</taxon>
    </lineage>
</organism>
<feature type="compositionally biased region" description="Basic and acidic residues" evidence="6">
    <location>
        <begin position="14"/>
        <end position="24"/>
    </location>
</feature>
<evidence type="ECO:0000256" key="7">
    <source>
        <dbReference type="SAM" id="Phobius"/>
    </source>
</evidence>
<evidence type="ECO:0000256" key="2">
    <source>
        <dbReference type="ARBA" id="ARBA00005982"/>
    </source>
</evidence>
<feature type="transmembrane region" description="Helical" evidence="7">
    <location>
        <begin position="97"/>
        <end position="120"/>
    </location>
</feature>
<feature type="region of interest" description="Disordered" evidence="6">
    <location>
        <begin position="1"/>
        <end position="24"/>
    </location>
</feature>
<evidence type="ECO:0000313" key="9">
    <source>
        <dbReference type="RefSeq" id="XP_022964294.1"/>
    </source>
</evidence>
<feature type="transmembrane region" description="Helical" evidence="7">
    <location>
        <begin position="373"/>
        <end position="395"/>
    </location>
</feature>
<dbReference type="PANTHER" id="PTHR11654">
    <property type="entry name" value="OLIGOPEPTIDE TRANSPORTER-RELATED"/>
    <property type="match status" value="1"/>
</dbReference>
<dbReference type="InterPro" id="IPR000109">
    <property type="entry name" value="POT_fam"/>
</dbReference>
<dbReference type="CDD" id="cd17416">
    <property type="entry name" value="MFS_NPF1_2"/>
    <property type="match status" value="1"/>
</dbReference>